<keyword evidence="8" id="KW-0449">Lipoprotein</keyword>
<protein>
    <recommendedName>
        <fullName evidence="11">X8 domain-containing protein</fullName>
    </recommendedName>
</protein>
<dbReference type="GO" id="GO:0009506">
    <property type="term" value="C:plasmodesma"/>
    <property type="evidence" value="ECO:0007669"/>
    <property type="project" value="UniProtKB-ARBA"/>
</dbReference>
<keyword evidence="6" id="KW-1015">Disulfide bond</keyword>
<dbReference type="AlphaFoldDB" id="A0AAD1YVK6"/>
<dbReference type="PANTHER" id="PTHR31044">
    <property type="entry name" value="BETA-1,3 GLUCANASE"/>
    <property type="match status" value="1"/>
</dbReference>
<name>A0AAD1YVK6_9LAMI</name>
<dbReference type="InterPro" id="IPR012946">
    <property type="entry name" value="X8"/>
</dbReference>
<keyword evidence="3" id="KW-0336">GPI-anchor</keyword>
<dbReference type="GO" id="GO:0005886">
    <property type="term" value="C:plasma membrane"/>
    <property type="evidence" value="ECO:0007669"/>
    <property type="project" value="UniProtKB-SubCell"/>
</dbReference>
<keyword evidence="4" id="KW-0732">Signal</keyword>
<sequence length="217" mass="22380">MRIAGGARFDGSPWNHLKMVLGIGFGCSIGVRFLVLVLFLILAMAAHSSATWCICKEGLSDQALQKALDYACGAGADCNPTHQNGPCFNPNTVRAHCNYAVNSYFQKKGQTPTACDFSGTAYTVTSDPSSSGCSYPASASGATTPVSTTTNTPSTSLPSGGSPVVTTPSTGILGGGSNGLGPSGINTDMSDAGILLPKNILFPSIILVFSVLVYWWA</sequence>
<dbReference type="Gene3D" id="1.20.58.1040">
    <property type="match status" value="1"/>
</dbReference>
<dbReference type="Proteomes" id="UP000834106">
    <property type="component" value="Chromosome 3"/>
</dbReference>
<evidence type="ECO:0000256" key="2">
    <source>
        <dbReference type="ARBA" id="ARBA00022475"/>
    </source>
</evidence>
<evidence type="ECO:0000256" key="6">
    <source>
        <dbReference type="ARBA" id="ARBA00023157"/>
    </source>
</evidence>
<evidence type="ECO:0000256" key="9">
    <source>
        <dbReference type="SAM" id="MobiDB-lite"/>
    </source>
</evidence>
<organism evidence="12 13">
    <name type="scientific">Fraxinus pennsylvanica</name>
    <dbReference type="NCBI Taxonomy" id="56036"/>
    <lineage>
        <taxon>Eukaryota</taxon>
        <taxon>Viridiplantae</taxon>
        <taxon>Streptophyta</taxon>
        <taxon>Embryophyta</taxon>
        <taxon>Tracheophyta</taxon>
        <taxon>Spermatophyta</taxon>
        <taxon>Magnoliopsida</taxon>
        <taxon>eudicotyledons</taxon>
        <taxon>Gunneridae</taxon>
        <taxon>Pentapetalae</taxon>
        <taxon>asterids</taxon>
        <taxon>lamiids</taxon>
        <taxon>Lamiales</taxon>
        <taxon>Oleaceae</taxon>
        <taxon>Oleeae</taxon>
        <taxon>Fraxinus</taxon>
    </lineage>
</organism>
<evidence type="ECO:0000313" key="13">
    <source>
        <dbReference type="Proteomes" id="UP000834106"/>
    </source>
</evidence>
<evidence type="ECO:0000256" key="1">
    <source>
        <dbReference type="ARBA" id="ARBA00004609"/>
    </source>
</evidence>
<gene>
    <name evidence="12" type="ORF">FPE_LOCUS4783</name>
</gene>
<feature type="transmembrane region" description="Helical" evidence="10">
    <location>
        <begin position="20"/>
        <end position="42"/>
    </location>
</feature>
<evidence type="ECO:0000256" key="7">
    <source>
        <dbReference type="ARBA" id="ARBA00023180"/>
    </source>
</evidence>
<evidence type="ECO:0000259" key="11">
    <source>
        <dbReference type="SMART" id="SM00768"/>
    </source>
</evidence>
<dbReference type="FunFam" id="1.20.58.1040:FF:000001">
    <property type="entry name" value="Glucan endo-1,3-beta-glucosidase 4"/>
    <property type="match status" value="1"/>
</dbReference>
<feature type="domain" description="X8" evidence="11">
    <location>
        <begin position="51"/>
        <end position="135"/>
    </location>
</feature>
<dbReference type="InterPro" id="IPR044788">
    <property type="entry name" value="X8_dom_prot"/>
</dbReference>
<dbReference type="PANTHER" id="PTHR31044:SF25">
    <property type="entry name" value="PLASMODESMATA CALLOSE-BINDING PROTEIN 3"/>
    <property type="match status" value="1"/>
</dbReference>
<keyword evidence="10" id="KW-1133">Transmembrane helix</keyword>
<evidence type="ECO:0000256" key="4">
    <source>
        <dbReference type="ARBA" id="ARBA00022729"/>
    </source>
</evidence>
<proteinExistence type="predicted"/>
<keyword evidence="7" id="KW-0325">Glycoprotein</keyword>
<dbReference type="EMBL" id="OU503038">
    <property type="protein sequence ID" value="CAI9757353.1"/>
    <property type="molecule type" value="Genomic_DNA"/>
</dbReference>
<comment type="subcellular location">
    <subcellularLocation>
        <location evidence="1">Cell membrane</location>
        <topology evidence="1">Lipid-anchor</topology>
        <topology evidence="1">GPI-anchor</topology>
    </subcellularLocation>
</comment>
<keyword evidence="13" id="KW-1185">Reference proteome</keyword>
<dbReference type="SMART" id="SM00768">
    <property type="entry name" value="X8"/>
    <property type="match status" value="1"/>
</dbReference>
<dbReference type="Pfam" id="PF07983">
    <property type="entry name" value="X8"/>
    <property type="match status" value="1"/>
</dbReference>
<reference evidence="12" key="1">
    <citation type="submission" date="2023-05" db="EMBL/GenBank/DDBJ databases">
        <authorList>
            <person name="Huff M."/>
        </authorList>
    </citation>
    <scope>NUCLEOTIDE SEQUENCE</scope>
</reference>
<keyword evidence="10" id="KW-0812">Transmembrane</keyword>
<evidence type="ECO:0000313" key="12">
    <source>
        <dbReference type="EMBL" id="CAI9757353.1"/>
    </source>
</evidence>
<evidence type="ECO:0000256" key="5">
    <source>
        <dbReference type="ARBA" id="ARBA00023136"/>
    </source>
</evidence>
<evidence type="ECO:0000256" key="10">
    <source>
        <dbReference type="SAM" id="Phobius"/>
    </source>
</evidence>
<dbReference type="GO" id="GO:0098552">
    <property type="term" value="C:side of membrane"/>
    <property type="evidence" value="ECO:0007669"/>
    <property type="project" value="UniProtKB-KW"/>
</dbReference>
<keyword evidence="2" id="KW-1003">Cell membrane</keyword>
<evidence type="ECO:0000256" key="3">
    <source>
        <dbReference type="ARBA" id="ARBA00022622"/>
    </source>
</evidence>
<accession>A0AAD1YVK6</accession>
<feature type="transmembrane region" description="Helical" evidence="10">
    <location>
        <begin position="199"/>
        <end position="216"/>
    </location>
</feature>
<evidence type="ECO:0000256" key="8">
    <source>
        <dbReference type="ARBA" id="ARBA00023288"/>
    </source>
</evidence>
<feature type="region of interest" description="Disordered" evidence="9">
    <location>
        <begin position="141"/>
        <end position="179"/>
    </location>
</feature>
<keyword evidence="5 10" id="KW-0472">Membrane</keyword>
<feature type="compositionally biased region" description="Low complexity" evidence="9">
    <location>
        <begin position="141"/>
        <end position="165"/>
    </location>
</feature>